<protein>
    <submittedName>
        <fullName evidence="7">Alpha-1,3-glucan synthase</fullName>
    </submittedName>
</protein>
<reference evidence="7 8" key="2">
    <citation type="submission" date="2024-05" db="EMBL/GenBank/DDBJ databases">
        <authorList>
            <person name="Chen Y."/>
            <person name="Shah S."/>
            <person name="Dougan E. K."/>
            <person name="Thang M."/>
            <person name="Chan C."/>
        </authorList>
    </citation>
    <scope>NUCLEOTIDE SEQUENCE [LARGE SCALE GENOMIC DNA]</scope>
</reference>
<evidence type="ECO:0000256" key="3">
    <source>
        <dbReference type="SAM" id="MobiDB-lite"/>
    </source>
</evidence>
<dbReference type="InterPro" id="IPR013534">
    <property type="entry name" value="Starch_synth_cat_dom"/>
</dbReference>
<feature type="transmembrane region" description="Helical" evidence="4">
    <location>
        <begin position="2032"/>
        <end position="2053"/>
    </location>
</feature>
<feature type="region of interest" description="Disordered" evidence="3">
    <location>
        <begin position="2355"/>
        <end position="2385"/>
    </location>
</feature>
<dbReference type="PANTHER" id="PTHR47182">
    <property type="entry name" value="CELL WALL ALPHA-1,3-GLUCAN SYNTHASE AGS1-RELATED"/>
    <property type="match status" value="1"/>
</dbReference>
<feature type="transmembrane region" description="Helical" evidence="4">
    <location>
        <begin position="2257"/>
        <end position="2278"/>
    </location>
</feature>
<feature type="transmembrane region" description="Helical" evidence="4">
    <location>
        <begin position="2105"/>
        <end position="2124"/>
    </location>
</feature>
<dbReference type="Gene3D" id="3.40.50.2000">
    <property type="entry name" value="Glycogen Phosphorylase B"/>
    <property type="match status" value="2"/>
</dbReference>
<evidence type="ECO:0000256" key="1">
    <source>
        <dbReference type="ARBA" id="ARBA00022676"/>
    </source>
</evidence>
<keyword evidence="8" id="KW-1185">Reference proteome</keyword>
<dbReference type="PANTHER" id="PTHR47182:SF5">
    <property type="entry name" value="CELL WALL ALPHA-1,3-GLUCAN SYNTHASE MOK12"/>
    <property type="match status" value="1"/>
</dbReference>
<dbReference type="Proteomes" id="UP001152797">
    <property type="component" value="Unassembled WGS sequence"/>
</dbReference>
<proteinExistence type="predicted"/>
<feature type="compositionally biased region" description="Pro residues" evidence="3">
    <location>
        <begin position="2497"/>
        <end position="2512"/>
    </location>
</feature>
<dbReference type="SUPFAM" id="SSF53756">
    <property type="entry name" value="UDP-Glycosyltransferase/glycogen phosphorylase"/>
    <property type="match status" value="1"/>
</dbReference>
<dbReference type="EMBL" id="CAMXCT030001133">
    <property type="protein sequence ID" value="CAL4774403.1"/>
    <property type="molecule type" value="Genomic_DNA"/>
</dbReference>
<feature type="region of interest" description="Disordered" evidence="3">
    <location>
        <begin position="2398"/>
        <end position="2527"/>
    </location>
</feature>
<name>A0A9P1C8V6_9DINO</name>
<evidence type="ECO:0000259" key="5">
    <source>
        <dbReference type="SMART" id="SM00642"/>
    </source>
</evidence>
<feature type="transmembrane region" description="Helical" evidence="4">
    <location>
        <begin position="2168"/>
        <end position="2188"/>
    </location>
</feature>
<keyword evidence="4" id="KW-1133">Transmembrane helix</keyword>
<organism evidence="6">
    <name type="scientific">Cladocopium goreaui</name>
    <dbReference type="NCBI Taxonomy" id="2562237"/>
    <lineage>
        <taxon>Eukaryota</taxon>
        <taxon>Sar</taxon>
        <taxon>Alveolata</taxon>
        <taxon>Dinophyceae</taxon>
        <taxon>Suessiales</taxon>
        <taxon>Symbiodiniaceae</taxon>
        <taxon>Cladocopium</taxon>
    </lineage>
</organism>
<accession>A0A9P1C8V6</accession>
<feature type="transmembrane region" description="Helical" evidence="4">
    <location>
        <begin position="1866"/>
        <end position="1885"/>
    </location>
</feature>
<reference evidence="6" key="1">
    <citation type="submission" date="2022-10" db="EMBL/GenBank/DDBJ databases">
        <authorList>
            <person name="Chen Y."/>
            <person name="Dougan E. K."/>
            <person name="Chan C."/>
            <person name="Rhodes N."/>
            <person name="Thang M."/>
        </authorList>
    </citation>
    <scope>NUCLEOTIDE SEQUENCE</scope>
</reference>
<dbReference type="InterPro" id="IPR017853">
    <property type="entry name" value="GH"/>
</dbReference>
<dbReference type="EMBL" id="CAMXCT010001133">
    <property type="protein sequence ID" value="CAI3987091.1"/>
    <property type="molecule type" value="Genomic_DNA"/>
</dbReference>
<dbReference type="SUPFAM" id="SSF51445">
    <property type="entry name" value="(Trans)glycosidases"/>
    <property type="match status" value="1"/>
</dbReference>
<sequence>MLVVSPRRDVTVMLKPVEAIVLVPLPIFVVPPTVIYMSPSHGSQAIWSRQEGTYKNITVRFDRAMEPSIVNAARLNGQPAYFRCAKACSEIFLEVDVSSMSNGFHTVEVQKEARSLDGQEMFVGFQGSFIIDRDMGSIARPSHHQRSGLICGNFTQLCHNATGADWFRMKNLGSGWSPWRPMEAVSEWESIPGVTVLVQYHAQRSASFMVGDCMSLESSCVTSYHESMNIFGDFNNWGMVETSIGRMMKLKHFTWAVNLTLDRFVRAKFAPKRDWSISYGIHPDRELLYNMPSFDDRYYTFNVEPTLSGTEASRQWMTQREHWNEAQNLASGAEFAVELWLSHLCTPQPPECQPPKETPDWEGHGFQPGEDQEWCRTVGVHKCMEYKENDNSPAMSACGAFSCCRRKVSTVPSGAAETCCVLFNDLLLNYTVTSDLSQCSGLATTMTTTLPLKTCPPRSVTLEEARNAGRAQISPYQPDAAQIQETLQWSRERIVEAEKDFELQNYKRLSSPKSWSRDVAYSIMVDRFANGDLSNDETNLPDFQVDEMKNGQPWSIHQWRHGGDLQGVKGRLTYLNQLGVSTVVLSPIFLNAAGEYHGFCTSDISKIDPGFGSPELLRDLVQDAHALNMRVLLDVQVNHVCAKGMKYKANPNVEKVSKCIKETEIAYWGLDRGYPLIPSENRQSLTYSDLPKYLQHESFFIRCGPKAMYRPMGQDFIKLGVENVTSIDAGFVFPEFFSDTYFELNTMDTALQELYGNLLKYWIAFADIDGYRVSAAAHVTADFTAYLATNLRFYAAALGKDNFFAVGEVQQSTSPFGFMHVGRVQPPQGAAYLPKRVQGVMEEICPYYSALSPALPGFLSTYPVQESFLVREIAAGSSQPMALYERADWYDAVMMSRGILQTQGDIALSMIAAESKDMPRLLSQQGSHHAQDVWRLQVTLAWSFTWYGIPEIYNGAEMGLNGVCFRDREERQRMKSSMVNSGMQDEVAETILAGCDYTTLATSMDSGYWRQDMFSRGPFRLGSAVPSIQQQAGIDRTLQGANGPHWCEDPMLDRNNPLYKMTRALIRMRKACFPLQTAADLPAKAIDGVDQELAYWKLPVLEENETLPEEQPRIMLVVLRMVDTPNLEYSKYVFPEIPEAYAEGQAFVDLFDGTRLAVVYKDENRTILLVPGNLATSHVAIFAPLGSITADSVGDWSVCKGVSLQKLEEYSCAAQSSWFPMWGTLSTSIIWILAVVLILAVNSRTSIYLSVVMEPTCPSICQPAGLRVEPRHILVAAIEHTIPERNVKVSAGGLGKVLDQMLREHPPGIMSLVHPMFGDVDYGPLDEHTRFTIVVDGKDQEIVVYTMQSELNGITRVWYILSHELFNERVKTAPYPSSMTKVKTLRYFSLWNQAVALLLSELRPDVYHCMDYHAAMAPLYLSPETQLPVILVLHNADYMGVIETDFICDRFWKTVSHLRRLSLIFNVEISTIRKYCMFEGRFNMLKACVTYIRETQAGHGICGVAYNYAVELEREKTLFAGLPHLIALDNATDPSDDANAEIDKLRSQRFESKAALQKYCGLDEDPGAKILIFIGRWVKQKGVDHIAMLTPVFLRSHPEVQIVLAGPPDDSCGLFAGELLAGLGDEFKGRLFVCTKFFKLTEDLRRGAHLCFTPSCSEPFGYVDVEFGLLGVPSVGCAIGGLGKMPGVYFRQQNSDDAKSLIDSFFCAVDYALNLPENDYWEMARAATTAEFPFETWRENLIGAYTEAVTMFQHSEGRSLTLNHLWVRKGATKAVADALAPRKDTKLRRMSSTAQVAHRMQVLDVTEDAEFLTQGVSEERVHEIMRQAMAKTQGKVKDAETLQSHICQAEQRLTEKSPLSLFLMKPFLRGVCLRIHVVIALGYIFSPVGEALLKTLETRALSKSGASEESLWAVFYAGSACGCLLWLFLSGGIPPNLLMASSQLMNMLFFVLVPALPQEFFDSAVVSLTYLGLCGLQSTSRMLFIIWNFNEDFHGGFQVAARRIGVLESLRSGVSWIAVTLSYAGLDYINKQVVLVVSLTTLVLLFKAPHCYASYVLPATGLKEGLTHTSFLMLVIAESLNTLASYPAQSYATWWTLNGWEPSEISYFALAIGLVSPIALFIIFGMMTKMNRWGPWAMRDFSCLLPPGSLLRALCLWDLGYLNFRSEIFVFAILVSVGLDVARGAAVWSSIMTILGNKWYALKGCYICLTLISTCAALSPFVCHWIALLATRTSPLVDTKTLDRPISGKGSLGEATAWAVVPLAALAYLFQLLAWRYFNGGILTFKGHGNILPDGSKTGTASTIHRISAKEIKRKRQAAQHVAISEAPPAVVSEAAPAAELDITGVIEVDEMQEKENAASPRWDHVSSPKSEAKSEGYHAPALPDGAVAESVQVLYRSERTNRTHRTKSGKSSLSLKSKLDDDAETDDLRKSQASQEPEAQKIPISAAGLYRTEPKTPKTPKESNQFARLFSQATSFFRSAPAEDDAVAPEKSQPAAVPPPCPDAPAVPDTPPMHSEPSVACEHSTL</sequence>
<dbReference type="Pfam" id="PF00128">
    <property type="entry name" value="Alpha-amylase"/>
    <property type="match status" value="1"/>
</dbReference>
<evidence type="ECO:0000256" key="4">
    <source>
        <dbReference type="SAM" id="Phobius"/>
    </source>
</evidence>
<feature type="compositionally biased region" description="Polar residues" evidence="3">
    <location>
        <begin position="2463"/>
        <end position="2478"/>
    </location>
</feature>
<keyword evidence="4" id="KW-0472">Membrane</keyword>
<evidence type="ECO:0000256" key="2">
    <source>
        <dbReference type="ARBA" id="ARBA00022679"/>
    </source>
</evidence>
<evidence type="ECO:0000313" key="8">
    <source>
        <dbReference type="Proteomes" id="UP001152797"/>
    </source>
</evidence>
<dbReference type="InterPro" id="IPR006047">
    <property type="entry name" value="GH13_cat_dom"/>
</dbReference>
<evidence type="ECO:0000313" key="6">
    <source>
        <dbReference type="EMBL" id="CAI3987091.1"/>
    </source>
</evidence>
<feature type="transmembrane region" description="Helical" evidence="4">
    <location>
        <begin position="1911"/>
        <end position="1929"/>
    </location>
</feature>
<dbReference type="Pfam" id="PF08323">
    <property type="entry name" value="Glyco_transf_5"/>
    <property type="match status" value="1"/>
</dbReference>
<feature type="compositionally biased region" description="Basic and acidic residues" evidence="3">
    <location>
        <begin position="2453"/>
        <end position="2462"/>
    </location>
</feature>
<gene>
    <name evidence="6" type="ORF">C1SCF055_LOCUS14391</name>
</gene>
<comment type="caution">
    <text evidence="6">The sequence shown here is derived from an EMBL/GenBank/DDBJ whole genome shotgun (WGS) entry which is preliminary data.</text>
</comment>
<dbReference type="Gene3D" id="3.20.20.80">
    <property type="entry name" value="Glycosidases"/>
    <property type="match status" value="2"/>
</dbReference>
<keyword evidence="2" id="KW-0808">Transferase</keyword>
<feature type="compositionally biased region" description="Basic and acidic residues" evidence="3">
    <location>
        <begin position="2355"/>
        <end position="2377"/>
    </location>
</feature>
<dbReference type="GO" id="GO:0005975">
    <property type="term" value="P:carbohydrate metabolic process"/>
    <property type="evidence" value="ECO:0007669"/>
    <property type="project" value="InterPro"/>
</dbReference>
<keyword evidence="1" id="KW-0328">Glycosyltransferase</keyword>
<dbReference type="InterPro" id="IPR058655">
    <property type="entry name" value="Mok11-14/Ags1-like"/>
</dbReference>
<feature type="transmembrane region" description="Helical" evidence="4">
    <location>
        <begin position="2200"/>
        <end position="2227"/>
    </location>
</feature>
<dbReference type="GO" id="GO:0047657">
    <property type="term" value="F:alpha-1,3-glucan synthase activity"/>
    <property type="evidence" value="ECO:0007669"/>
    <property type="project" value="UniProtKB-EC"/>
</dbReference>
<keyword evidence="4" id="KW-0812">Transmembrane</keyword>
<dbReference type="OrthoDB" id="433247at2759"/>
<dbReference type="SMART" id="SM00642">
    <property type="entry name" value="Aamy"/>
    <property type="match status" value="1"/>
</dbReference>
<feature type="domain" description="Glycosyl hydrolase family 13 catalytic" evidence="5">
    <location>
        <begin position="522"/>
        <end position="999"/>
    </location>
</feature>
<dbReference type="EMBL" id="CAMXCT020001133">
    <property type="protein sequence ID" value="CAL1140466.1"/>
    <property type="molecule type" value="Genomic_DNA"/>
</dbReference>
<evidence type="ECO:0000313" key="7">
    <source>
        <dbReference type="EMBL" id="CAL4774403.1"/>
    </source>
</evidence>